<dbReference type="InterPro" id="IPR001279">
    <property type="entry name" value="Metallo-B-lactamas"/>
</dbReference>
<protein>
    <submittedName>
        <fullName evidence="4">Hydrolase</fullName>
    </submittedName>
</protein>
<dbReference type="InterPro" id="IPR042173">
    <property type="entry name" value="RNase_J_2"/>
</dbReference>
<reference evidence="4 5" key="1">
    <citation type="submission" date="2016-12" db="EMBL/GenBank/DDBJ databases">
        <title>The whole genome sequencing and assembly of Bacillus cohnii DSM 6307T strain.</title>
        <authorList>
            <person name="Lee Y.-J."/>
            <person name="Yi H."/>
            <person name="Bahn Y.-S."/>
            <person name="Kim J.F."/>
            <person name="Lee D.-W."/>
        </authorList>
    </citation>
    <scope>NUCLEOTIDE SEQUENCE [LARGE SCALE GENOMIC DNA]</scope>
    <source>
        <strain evidence="4 5">DSM 6307</strain>
    </source>
</reference>
<evidence type="ECO:0000259" key="3">
    <source>
        <dbReference type="SMART" id="SM00849"/>
    </source>
</evidence>
<evidence type="ECO:0000313" key="5">
    <source>
        <dbReference type="Proteomes" id="UP000215224"/>
    </source>
</evidence>
<dbReference type="AlphaFoldDB" id="A0A223KLH7"/>
<dbReference type="Gene3D" id="3.40.50.10710">
    <property type="entry name" value="Metallo-hydrolase/oxidoreductase"/>
    <property type="match status" value="1"/>
</dbReference>
<keyword evidence="4" id="KW-0378">Hydrolase</keyword>
<dbReference type="Gene3D" id="3.60.15.10">
    <property type="entry name" value="Ribonuclease Z/Hydroxyacylglutathione hydrolase-like"/>
    <property type="match status" value="1"/>
</dbReference>
<dbReference type="InterPro" id="IPR036866">
    <property type="entry name" value="RibonucZ/Hydroxyglut_hydro"/>
</dbReference>
<name>A0A223KLH7_9BACI</name>
<dbReference type="STRING" id="1314751.GCA_001591425_03132"/>
<dbReference type="RefSeq" id="WP_066418155.1">
    <property type="nucleotide sequence ID" value="NZ_CP018866.1"/>
</dbReference>
<evidence type="ECO:0000256" key="2">
    <source>
        <dbReference type="ARBA" id="ARBA00022884"/>
    </source>
</evidence>
<dbReference type="EMBL" id="CP018866">
    <property type="protein sequence ID" value="AST90218.1"/>
    <property type="molecule type" value="Genomic_DNA"/>
</dbReference>
<gene>
    <name evidence="4" type="ORF">BC6307_02420</name>
</gene>
<organism evidence="4 5">
    <name type="scientific">Sutcliffiella cohnii</name>
    <dbReference type="NCBI Taxonomy" id="33932"/>
    <lineage>
        <taxon>Bacteria</taxon>
        <taxon>Bacillati</taxon>
        <taxon>Bacillota</taxon>
        <taxon>Bacilli</taxon>
        <taxon>Bacillales</taxon>
        <taxon>Bacillaceae</taxon>
        <taxon>Sutcliffiella</taxon>
    </lineage>
</organism>
<feature type="domain" description="Metallo-beta-lactamase" evidence="3">
    <location>
        <begin position="16"/>
        <end position="218"/>
    </location>
</feature>
<dbReference type="Pfam" id="PF12706">
    <property type="entry name" value="Lactamase_B_2"/>
    <property type="match status" value="1"/>
</dbReference>
<keyword evidence="2" id="KW-0694">RNA-binding</keyword>
<dbReference type="PANTHER" id="PTHR43694:SF1">
    <property type="entry name" value="RIBONUCLEASE J"/>
    <property type="match status" value="1"/>
</dbReference>
<dbReference type="SMART" id="SM00849">
    <property type="entry name" value="Lactamase_B"/>
    <property type="match status" value="1"/>
</dbReference>
<evidence type="ECO:0000256" key="1">
    <source>
        <dbReference type="ARBA" id="ARBA00022839"/>
    </source>
</evidence>
<dbReference type="GO" id="GO:0004527">
    <property type="term" value="F:exonuclease activity"/>
    <property type="evidence" value="ECO:0007669"/>
    <property type="project" value="UniProtKB-KW"/>
</dbReference>
<dbReference type="KEGG" id="bcoh:BC6307_02420"/>
<sequence>MSKTLIQFFGGLKTIGGTIIQLQYGQSRVIFDFGLTFDPRTAIFDGQVKVRNSAIVRDYLKLRMIPKIEGIYNKEHLVSDNVISAEEYEGKTAVLISHLHLDHMGAIGCIDPSIPVYMTEQSRNLYNQLQLIGEGVPGVRSYQSCEYDQSFHIGEIKVTPLSVDHDVIGACAFHLETPDAKIIYTGDFRLHGSSPEVMEEFLQKAKELRYDAVIIEGTTLKSEEELAEHLLVSNNELPDKLLTETKLQINVAQMLKESEGIGIFNIYHRNMERINGMCKAGEEAKRKVVLEIKTAQLAHTFLPQCHFYIFESEELKTMIRENKLLDWQKLLLEKYPLINKEKINENPSRYFVQNSYENIIELFDLHVENGVYIHSNGVPLGDYDPAFHNLEKILSLLSLERVEVSSGGHALPQHLKYIVDELDPKVLIPLHSFYPERLKPKNGQQLLPAYGEVYEIGDIVNK</sequence>
<accession>A0A223KLH7</accession>
<dbReference type="Proteomes" id="UP000215224">
    <property type="component" value="Chromosome"/>
</dbReference>
<evidence type="ECO:0000313" key="4">
    <source>
        <dbReference type="EMBL" id="AST90218.1"/>
    </source>
</evidence>
<dbReference type="PANTHER" id="PTHR43694">
    <property type="entry name" value="RIBONUCLEASE J"/>
    <property type="match status" value="1"/>
</dbReference>
<dbReference type="GO" id="GO:0003723">
    <property type="term" value="F:RNA binding"/>
    <property type="evidence" value="ECO:0007669"/>
    <property type="project" value="UniProtKB-KW"/>
</dbReference>
<dbReference type="CDD" id="cd07732">
    <property type="entry name" value="metallo-hydrolase-like_MBL-fold"/>
    <property type="match status" value="1"/>
</dbReference>
<keyword evidence="1" id="KW-0269">Exonuclease</keyword>
<keyword evidence="5" id="KW-1185">Reference proteome</keyword>
<keyword evidence="1" id="KW-0540">Nuclease</keyword>
<dbReference type="SUPFAM" id="SSF56281">
    <property type="entry name" value="Metallo-hydrolase/oxidoreductase"/>
    <property type="match status" value="1"/>
</dbReference>
<proteinExistence type="predicted"/>